<dbReference type="OrthoDB" id="415709at2759"/>
<protein>
    <submittedName>
        <fullName evidence="4">Ubiquitin-like domain-containing protein</fullName>
    </submittedName>
</protein>
<name>A0A9P1BRH9_9DINO</name>
<evidence type="ECO:0000313" key="2">
    <source>
        <dbReference type="EMBL" id="CAI3978129.1"/>
    </source>
</evidence>
<dbReference type="EMBL" id="CAMXCT010000390">
    <property type="protein sequence ID" value="CAI3978129.1"/>
    <property type="molecule type" value="Genomic_DNA"/>
</dbReference>
<evidence type="ECO:0000313" key="4">
    <source>
        <dbReference type="EMBL" id="CAL4765441.1"/>
    </source>
</evidence>
<evidence type="ECO:0000313" key="5">
    <source>
        <dbReference type="Proteomes" id="UP001152797"/>
    </source>
</evidence>
<reference evidence="2" key="1">
    <citation type="submission" date="2022-10" db="EMBL/GenBank/DDBJ databases">
        <authorList>
            <person name="Chen Y."/>
            <person name="Dougan E. K."/>
            <person name="Chan C."/>
            <person name="Rhodes N."/>
            <person name="Thang M."/>
        </authorList>
    </citation>
    <scope>NUCLEOTIDE SEQUENCE</scope>
</reference>
<organism evidence="2">
    <name type="scientific">Cladocopium goreaui</name>
    <dbReference type="NCBI Taxonomy" id="2562237"/>
    <lineage>
        <taxon>Eukaryota</taxon>
        <taxon>Sar</taxon>
        <taxon>Alveolata</taxon>
        <taxon>Dinophyceae</taxon>
        <taxon>Suessiales</taxon>
        <taxon>Symbiodiniaceae</taxon>
        <taxon>Cladocopium</taxon>
    </lineage>
</organism>
<accession>A0A9P1BRH9</accession>
<dbReference type="AlphaFoldDB" id="A0A9P1BRH9"/>
<sequence>MTRVAACQPSLQKRRAQSSKSRWESNKKTPILNEAIASLLRARSVPALGREHGIVSPMSPRSPCDTEPRWQKHASRLKQMLAETDCELVAENTFISVSPNGECKTQSHRSRSMPAEVDDGRDKRAARSGTATPEPWERVESQDQSFTPYAQEGHGFPMQGVHCVQLTTSDSSDLVRWLMENAVSSATRIAALEERVAHLELLNTQLHAAAYLHNWRDHH</sequence>
<dbReference type="EMBL" id="CAMXCT020000390">
    <property type="protein sequence ID" value="CAL1131504.1"/>
    <property type="molecule type" value="Genomic_DNA"/>
</dbReference>
<dbReference type="EMBL" id="CAMXCT030000390">
    <property type="protein sequence ID" value="CAL4765441.1"/>
    <property type="molecule type" value="Genomic_DNA"/>
</dbReference>
<keyword evidence="5" id="KW-1185">Reference proteome</keyword>
<comment type="caution">
    <text evidence="2">The sequence shown here is derived from an EMBL/GenBank/DDBJ whole genome shotgun (WGS) entry which is preliminary data.</text>
</comment>
<proteinExistence type="predicted"/>
<reference evidence="3" key="2">
    <citation type="submission" date="2024-04" db="EMBL/GenBank/DDBJ databases">
        <authorList>
            <person name="Chen Y."/>
            <person name="Shah S."/>
            <person name="Dougan E. K."/>
            <person name="Thang M."/>
            <person name="Chan C."/>
        </authorList>
    </citation>
    <scope>NUCLEOTIDE SEQUENCE [LARGE SCALE GENOMIC DNA]</scope>
</reference>
<evidence type="ECO:0000256" key="1">
    <source>
        <dbReference type="SAM" id="MobiDB-lite"/>
    </source>
</evidence>
<evidence type="ECO:0000313" key="3">
    <source>
        <dbReference type="EMBL" id="CAL1131504.1"/>
    </source>
</evidence>
<dbReference type="Proteomes" id="UP001152797">
    <property type="component" value="Unassembled WGS sequence"/>
</dbReference>
<gene>
    <name evidence="2" type="ORF">C1SCF055_LOCUS6203</name>
</gene>
<feature type="region of interest" description="Disordered" evidence="1">
    <location>
        <begin position="1"/>
        <end position="30"/>
    </location>
</feature>
<feature type="region of interest" description="Disordered" evidence="1">
    <location>
        <begin position="99"/>
        <end position="142"/>
    </location>
</feature>